<evidence type="ECO:0000313" key="8">
    <source>
        <dbReference type="Proteomes" id="UP000317881"/>
    </source>
</evidence>
<dbReference type="GO" id="GO:0005886">
    <property type="term" value="C:plasma membrane"/>
    <property type="evidence" value="ECO:0007669"/>
    <property type="project" value="UniProtKB-SubCell"/>
</dbReference>
<evidence type="ECO:0000256" key="3">
    <source>
        <dbReference type="ARBA" id="ARBA00022989"/>
    </source>
</evidence>
<dbReference type="PROSITE" id="PS00217">
    <property type="entry name" value="SUGAR_TRANSPORT_2"/>
    <property type="match status" value="1"/>
</dbReference>
<evidence type="ECO:0000256" key="4">
    <source>
        <dbReference type="ARBA" id="ARBA00023136"/>
    </source>
</evidence>
<dbReference type="SUPFAM" id="SSF103473">
    <property type="entry name" value="MFS general substrate transporter"/>
    <property type="match status" value="1"/>
</dbReference>
<comment type="caution">
    <text evidence="7">The sequence shown here is derived from an EMBL/GenBank/DDBJ whole genome shotgun (WGS) entry which is preliminary data.</text>
</comment>
<dbReference type="Proteomes" id="UP000317881">
    <property type="component" value="Unassembled WGS sequence"/>
</dbReference>
<dbReference type="PROSITE" id="PS50850">
    <property type="entry name" value="MFS"/>
    <property type="match status" value="1"/>
</dbReference>
<dbReference type="InterPro" id="IPR036259">
    <property type="entry name" value="MFS_trans_sf"/>
</dbReference>
<dbReference type="GO" id="GO:0022857">
    <property type="term" value="F:transmembrane transporter activity"/>
    <property type="evidence" value="ECO:0007669"/>
    <property type="project" value="InterPro"/>
</dbReference>
<accession>A0A4Y3VT26</accession>
<proteinExistence type="predicted"/>
<organism evidence="7 8">
    <name type="scientific">Streptomyces spinoverrucosus</name>
    <dbReference type="NCBI Taxonomy" id="284043"/>
    <lineage>
        <taxon>Bacteria</taxon>
        <taxon>Bacillati</taxon>
        <taxon>Actinomycetota</taxon>
        <taxon>Actinomycetes</taxon>
        <taxon>Kitasatosporales</taxon>
        <taxon>Streptomycetaceae</taxon>
        <taxon>Streptomyces</taxon>
    </lineage>
</organism>
<sequence>MTARGDVRGSRKSLFFGPVTDKLGREAMYTIDLAVLVGGSVLSVFATETWQFVVLRFVLGMAIGADYPIATSLLAEWVPNKHRGRLLGILILLMRIGTPESPLWLVNKGRTAEAQKAIQKALDRTVPVEELLAASAAEQSVEKSRFRACSRARICGARCSAGSSTCGLCPRAAAGGPGGAPPRHRVVVRPDGGAARGARWRRRTPHRGGHRVLLWLRPLVGRSHGAGVDVSQ</sequence>
<evidence type="ECO:0000259" key="6">
    <source>
        <dbReference type="PROSITE" id="PS50850"/>
    </source>
</evidence>
<dbReference type="EMBL" id="BJND01000088">
    <property type="protein sequence ID" value="GEC09997.1"/>
    <property type="molecule type" value="Genomic_DNA"/>
</dbReference>
<evidence type="ECO:0000256" key="1">
    <source>
        <dbReference type="ARBA" id="ARBA00004651"/>
    </source>
</evidence>
<keyword evidence="3 5" id="KW-1133">Transmembrane helix</keyword>
<dbReference type="Gene3D" id="1.10.286.90">
    <property type="entry name" value="MFS transporter, transmembrane helix TM10b"/>
    <property type="match status" value="1"/>
</dbReference>
<protein>
    <recommendedName>
        <fullName evidence="6">Major facilitator superfamily (MFS) profile domain-containing protein</fullName>
    </recommendedName>
</protein>
<keyword evidence="4 5" id="KW-0472">Membrane</keyword>
<reference evidence="7 8" key="1">
    <citation type="submission" date="2019-06" db="EMBL/GenBank/DDBJ databases">
        <title>Whole genome shotgun sequence of Streptomyces spinoverrucosus NBRC 14228.</title>
        <authorList>
            <person name="Hosoyama A."/>
            <person name="Uohara A."/>
            <person name="Ohji S."/>
            <person name="Ichikawa N."/>
        </authorList>
    </citation>
    <scope>NUCLEOTIDE SEQUENCE [LARGE SCALE GENOMIC DNA]</scope>
    <source>
        <strain evidence="7 8">NBRC 14228</strain>
    </source>
</reference>
<evidence type="ECO:0000256" key="2">
    <source>
        <dbReference type="ARBA" id="ARBA00022692"/>
    </source>
</evidence>
<comment type="subcellular location">
    <subcellularLocation>
        <location evidence="1">Cell membrane</location>
        <topology evidence="1">Multi-pass membrane protein</topology>
    </subcellularLocation>
</comment>
<evidence type="ECO:0000256" key="5">
    <source>
        <dbReference type="SAM" id="Phobius"/>
    </source>
</evidence>
<dbReference type="PANTHER" id="PTHR24064">
    <property type="entry name" value="SOLUTE CARRIER FAMILY 22 MEMBER"/>
    <property type="match status" value="1"/>
</dbReference>
<feature type="domain" description="Major facilitator superfamily (MFS) profile" evidence="6">
    <location>
        <begin position="1"/>
        <end position="232"/>
    </location>
</feature>
<dbReference type="AlphaFoldDB" id="A0A4Y3VT26"/>
<dbReference type="Gene3D" id="1.20.1250.20">
    <property type="entry name" value="MFS general substrate transporter like domains"/>
    <property type="match status" value="1"/>
</dbReference>
<name>A0A4Y3VT26_9ACTN</name>
<keyword evidence="2 5" id="KW-0812">Transmembrane</keyword>
<dbReference type="Pfam" id="PF07690">
    <property type="entry name" value="MFS_1"/>
    <property type="match status" value="1"/>
</dbReference>
<feature type="transmembrane region" description="Helical" evidence="5">
    <location>
        <begin position="27"/>
        <end position="46"/>
    </location>
</feature>
<dbReference type="InterPro" id="IPR020846">
    <property type="entry name" value="MFS_dom"/>
</dbReference>
<evidence type="ECO:0000313" key="7">
    <source>
        <dbReference type="EMBL" id="GEC09997.1"/>
    </source>
</evidence>
<dbReference type="InterPro" id="IPR011701">
    <property type="entry name" value="MFS"/>
</dbReference>
<gene>
    <name evidence="7" type="ORF">SSP24_76520</name>
</gene>
<dbReference type="InterPro" id="IPR005829">
    <property type="entry name" value="Sugar_transporter_CS"/>
</dbReference>
<keyword evidence="8" id="KW-1185">Reference proteome</keyword>